<evidence type="ECO:0008006" key="3">
    <source>
        <dbReference type="Google" id="ProtNLM"/>
    </source>
</evidence>
<evidence type="ECO:0000313" key="2">
    <source>
        <dbReference type="Proteomes" id="UP001058533"/>
    </source>
</evidence>
<gene>
    <name evidence="1" type="ORF">NMP03_04295</name>
</gene>
<proteinExistence type="predicted"/>
<sequence>MVDPAPFRINDVTIEHNEAPDYLEQAHAVASCLELAASEDARANRQILVAAANAVGTLILLASQAHAKEREETNALWHTRGSALA</sequence>
<name>A0ABY5LBZ7_9SPHN</name>
<dbReference type="Proteomes" id="UP001058533">
    <property type="component" value="Chromosome"/>
</dbReference>
<evidence type="ECO:0000313" key="1">
    <source>
        <dbReference type="EMBL" id="UUL83456.1"/>
    </source>
</evidence>
<protein>
    <recommendedName>
        <fullName evidence="3">DUF3077 domain-containing protein</fullName>
    </recommendedName>
</protein>
<dbReference type="RefSeq" id="WP_256507295.1">
    <property type="nucleotide sequence ID" value="NZ_CP101740.1"/>
</dbReference>
<keyword evidence="2" id="KW-1185">Reference proteome</keyword>
<accession>A0ABY5LBZ7</accession>
<organism evidence="1 2">
    <name type="scientific">Sphingomonas qomolangmaensis</name>
    <dbReference type="NCBI Taxonomy" id="2918765"/>
    <lineage>
        <taxon>Bacteria</taxon>
        <taxon>Pseudomonadati</taxon>
        <taxon>Pseudomonadota</taxon>
        <taxon>Alphaproteobacteria</taxon>
        <taxon>Sphingomonadales</taxon>
        <taxon>Sphingomonadaceae</taxon>
        <taxon>Sphingomonas</taxon>
    </lineage>
</organism>
<dbReference type="EMBL" id="CP101740">
    <property type="protein sequence ID" value="UUL83456.1"/>
    <property type="molecule type" value="Genomic_DNA"/>
</dbReference>
<reference evidence="1" key="1">
    <citation type="submission" date="2022-07" db="EMBL/GenBank/DDBJ databases">
        <title>Sphingomonas sp. nov., a novel bacterium isolated from the north slope of the Mount Everest.</title>
        <authorList>
            <person name="Cui X."/>
            <person name="Liu Y."/>
        </authorList>
    </citation>
    <scope>NUCLEOTIDE SEQUENCE</scope>
    <source>
        <strain evidence="1">S5-59</strain>
    </source>
</reference>